<keyword evidence="2" id="KW-0378">Hydrolase</keyword>
<evidence type="ECO:0000256" key="2">
    <source>
        <dbReference type="ARBA" id="ARBA00022801"/>
    </source>
</evidence>
<dbReference type="KEGG" id="fcy:FRACYDRAFT_165538"/>
<dbReference type="GO" id="GO:0005524">
    <property type="term" value="F:ATP binding"/>
    <property type="evidence" value="ECO:0007669"/>
    <property type="project" value="UniProtKB-KW"/>
</dbReference>
<dbReference type="Gene3D" id="3.40.50.300">
    <property type="entry name" value="P-loop containing nucleotide triphosphate hydrolases"/>
    <property type="match status" value="1"/>
</dbReference>
<keyword evidence="7" id="KW-1185">Reference proteome</keyword>
<dbReference type="Proteomes" id="UP000095751">
    <property type="component" value="Unassembled WGS sequence"/>
</dbReference>
<dbReference type="AlphaFoldDB" id="A0A1E7FAE2"/>
<dbReference type="InParanoid" id="A0A1E7FAE2"/>
<feature type="non-terminal residue" evidence="6">
    <location>
        <position position="1"/>
    </location>
</feature>
<dbReference type="InterPro" id="IPR027417">
    <property type="entry name" value="P-loop_NTPase"/>
</dbReference>
<dbReference type="GO" id="GO:0043139">
    <property type="term" value="F:5'-3' DNA helicase activity"/>
    <property type="evidence" value="ECO:0007669"/>
    <property type="project" value="TreeGrafter"/>
</dbReference>
<evidence type="ECO:0000256" key="1">
    <source>
        <dbReference type="ARBA" id="ARBA00022741"/>
    </source>
</evidence>
<dbReference type="PANTHER" id="PTHR43788:SF8">
    <property type="entry name" value="DNA-BINDING PROTEIN SMUBP-2"/>
    <property type="match status" value="1"/>
</dbReference>
<evidence type="ECO:0000256" key="4">
    <source>
        <dbReference type="ARBA" id="ARBA00022840"/>
    </source>
</evidence>
<accession>A0A1E7FAE2</accession>
<dbReference type="InterPro" id="IPR041679">
    <property type="entry name" value="DNA2/NAM7-like_C"/>
</dbReference>
<proteinExistence type="predicted"/>
<dbReference type="CDD" id="cd18808">
    <property type="entry name" value="SF1_C_Upf1"/>
    <property type="match status" value="1"/>
</dbReference>
<feature type="non-terminal residue" evidence="6">
    <location>
        <position position="58"/>
    </location>
</feature>
<evidence type="ECO:0000313" key="6">
    <source>
        <dbReference type="EMBL" id="OEU15131.1"/>
    </source>
</evidence>
<dbReference type="InterPro" id="IPR047187">
    <property type="entry name" value="SF1_C_Upf1"/>
</dbReference>
<evidence type="ECO:0000259" key="5">
    <source>
        <dbReference type="Pfam" id="PF13087"/>
    </source>
</evidence>
<dbReference type="Pfam" id="PF13087">
    <property type="entry name" value="AAA_12"/>
    <property type="match status" value="1"/>
</dbReference>
<gene>
    <name evidence="6" type="ORF">FRACYDRAFT_165538</name>
</gene>
<organism evidence="6 7">
    <name type="scientific">Fragilariopsis cylindrus CCMP1102</name>
    <dbReference type="NCBI Taxonomy" id="635003"/>
    <lineage>
        <taxon>Eukaryota</taxon>
        <taxon>Sar</taxon>
        <taxon>Stramenopiles</taxon>
        <taxon>Ochrophyta</taxon>
        <taxon>Bacillariophyta</taxon>
        <taxon>Bacillariophyceae</taxon>
        <taxon>Bacillariophycidae</taxon>
        <taxon>Bacillariales</taxon>
        <taxon>Bacillariaceae</taxon>
        <taxon>Fragilariopsis</taxon>
    </lineage>
</organism>
<keyword evidence="1" id="KW-0547">Nucleotide-binding</keyword>
<keyword evidence="3" id="KW-0347">Helicase</keyword>
<sequence>VLVATVDSSQGCEADFVILSFVRSEGNGGRNTVGFLMDDRRLNVALTRAKYQIIGVGN</sequence>
<dbReference type="PANTHER" id="PTHR43788">
    <property type="entry name" value="DNA2/NAM7 HELICASE FAMILY MEMBER"/>
    <property type="match status" value="1"/>
</dbReference>
<evidence type="ECO:0000313" key="7">
    <source>
        <dbReference type="Proteomes" id="UP000095751"/>
    </source>
</evidence>
<dbReference type="InterPro" id="IPR050534">
    <property type="entry name" value="Coronavir_polyprotein_1ab"/>
</dbReference>
<protein>
    <recommendedName>
        <fullName evidence="5">DNA2/NAM7 helicase-like C-terminal domain-containing protein</fullName>
    </recommendedName>
</protein>
<feature type="domain" description="DNA2/NAM7 helicase-like C-terminal" evidence="5">
    <location>
        <begin position="3"/>
        <end position="58"/>
    </location>
</feature>
<dbReference type="SUPFAM" id="SSF52540">
    <property type="entry name" value="P-loop containing nucleoside triphosphate hydrolases"/>
    <property type="match status" value="1"/>
</dbReference>
<name>A0A1E7FAE2_9STRA</name>
<dbReference type="EMBL" id="KV784359">
    <property type="protein sequence ID" value="OEU15131.1"/>
    <property type="molecule type" value="Genomic_DNA"/>
</dbReference>
<reference evidence="6 7" key="1">
    <citation type="submission" date="2016-09" db="EMBL/GenBank/DDBJ databases">
        <title>Extensive genetic diversity and differential bi-allelic expression allows diatom success in the polar Southern Ocean.</title>
        <authorList>
            <consortium name="DOE Joint Genome Institute"/>
            <person name="Mock T."/>
            <person name="Otillar R.P."/>
            <person name="Strauss J."/>
            <person name="Dupont C."/>
            <person name="Frickenhaus S."/>
            <person name="Maumus F."/>
            <person name="Mcmullan M."/>
            <person name="Sanges R."/>
            <person name="Schmutz J."/>
            <person name="Toseland A."/>
            <person name="Valas R."/>
            <person name="Veluchamy A."/>
            <person name="Ward B.J."/>
            <person name="Allen A."/>
            <person name="Barry K."/>
            <person name="Falciatore A."/>
            <person name="Ferrante M."/>
            <person name="Fortunato A.E."/>
            <person name="Gloeckner G."/>
            <person name="Gruber A."/>
            <person name="Hipkin R."/>
            <person name="Janech M."/>
            <person name="Kroth P."/>
            <person name="Leese F."/>
            <person name="Lindquist E."/>
            <person name="Lyon B.R."/>
            <person name="Martin J."/>
            <person name="Mayer C."/>
            <person name="Parker M."/>
            <person name="Quesneville H."/>
            <person name="Raymond J."/>
            <person name="Uhlig C."/>
            <person name="Valentin K.U."/>
            <person name="Worden A.Z."/>
            <person name="Armbrust E.V."/>
            <person name="Bowler C."/>
            <person name="Green B."/>
            <person name="Moulton V."/>
            <person name="Van Oosterhout C."/>
            <person name="Grigoriev I."/>
        </authorList>
    </citation>
    <scope>NUCLEOTIDE SEQUENCE [LARGE SCALE GENOMIC DNA]</scope>
    <source>
        <strain evidence="6 7">CCMP1102</strain>
    </source>
</reference>
<dbReference type="OrthoDB" id="43512at2759"/>
<evidence type="ECO:0000256" key="3">
    <source>
        <dbReference type="ARBA" id="ARBA00022806"/>
    </source>
</evidence>
<keyword evidence="4" id="KW-0067">ATP-binding</keyword>
<dbReference type="GO" id="GO:0016787">
    <property type="term" value="F:hydrolase activity"/>
    <property type="evidence" value="ECO:0007669"/>
    <property type="project" value="UniProtKB-KW"/>
</dbReference>